<feature type="region of interest" description="Disordered" evidence="1">
    <location>
        <begin position="488"/>
        <end position="520"/>
    </location>
</feature>
<dbReference type="Proteomes" id="UP001221757">
    <property type="component" value="Unassembled WGS sequence"/>
</dbReference>
<gene>
    <name evidence="3" type="ORF">B0H17DRAFT_1092476</name>
</gene>
<keyword evidence="2" id="KW-0812">Transmembrane</keyword>
<keyword evidence="2" id="KW-1133">Transmembrane helix</keyword>
<proteinExistence type="predicted"/>
<feature type="region of interest" description="Disordered" evidence="1">
    <location>
        <begin position="408"/>
        <end position="428"/>
    </location>
</feature>
<feature type="transmembrane region" description="Helical" evidence="2">
    <location>
        <begin position="373"/>
        <end position="403"/>
    </location>
</feature>
<evidence type="ECO:0000313" key="3">
    <source>
        <dbReference type="EMBL" id="KAJ7663676.1"/>
    </source>
</evidence>
<accession>A0AAD7G3H9</accession>
<evidence type="ECO:0000313" key="4">
    <source>
        <dbReference type="Proteomes" id="UP001221757"/>
    </source>
</evidence>
<name>A0AAD7G3H9_MYCRO</name>
<dbReference type="EMBL" id="JARKIE010000229">
    <property type="protein sequence ID" value="KAJ7663676.1"/>
    <property type="molecule type" value="Genomic_DNA"/>
</dbReference>
<evidence type="ECO:0000256" key="1">
    <source>
        <dbReference type="SAM" id="MobiDB-lite"/>
    </source>
</evidence>
<comment type="caution">
    <text evidence="3">The sequence shown here is derived from an EMBL/GenBank/DDBJ whole genome shotgun (WGS) entry which is preliminary data.</text>
</comment>
<sequence length="520" mass="57627">MSFMKNIFTEIASYRLGYAPQRPYPWRWTTPIVICAFIFISGFLIAINVPLSAYELDQEFTYRPNDTLTPLPLNNLIPEILQHPAGSFTPHTLTVGDTLTANNSVFNFTIVGAYDKRDLSKPVASFSYYNNPLSSGCDVSNMKAEVIITPQTGTVFNDITLQLSVSVTCRIPTLFDMSWNGMCDRWPGSCFFPQGNHDTPRYIFHHLASDLYRYSPTQPPCSLLPARLMASQINFIVNDSKSYSDDVLGLETTDIFGSLSDFERNFLADLSLSVLTQLFQNMFQSLYHLVRMELGIILENQIYSSPAMFIDTITDVRDVDIPGGLGSAANTSRNSTSDEVLMAEWADAVRAFNNSDRVPVIDYLRPVPRLKPLGAAVTSVFVSTFAMLSVLWTVFSLVAGAFAKLHAGRDSPNHGNSKSRSHSVSGSENTTAIMEDWDMSRDSLVPPQTNAAAPWHTPLEGLRLGVDNNIGQMRLSIARLERSLKKRGLLEEEDDDDGMEPPHQPTGDSDSSIAGSDLLT</sequence>
<feature type="compositionally biased region" description="Polar residues" evidence="1">
    <location>
        <begin position="506"/>
        <end position="520"/>
    </location>
</feature>
<feature type="compositionally biased region" description="Polar residues" evidence="1">
    <location>
        <begin position="413"/>
        <end position="428"/>
    </location>
</feature>
<organism evidence="3 4">
    <name type="scientific">Mycena rosella</name>
    <name type="common">Pink bonnet</name>
    <name type="synonym">Agaricus rosellus</name>
    <dbReference type="NCBI Taxonomy" id="1033263"/>
    <lineage>
        <taxon>Eukaryota</taxon>
        <taxon>Fungi</taxon>
        <taxon>Dikarya</taxon>
        <taxon>Basidiomycota</taxon>
        <taxon>Agaricomycotina</taxon>
        <taxon>Agaricomycetes</taxon>
        <taxon>Agaricomycetidae</taxon>
        <taxon>Agaricales</taxon>
        <taxon>Marasmiineae</taxon>
        <taxon>Mycenaceae</taxon>
        <taxon>Mycena</taxon>
    </lineage>
</organism>
<keyword evidence="4" id="KW-1185">Reference proteome</keyword>
<dbReference type="AlphaFoldDB" id="A0AAD7G3H9"/>
<protein>
    <submittedName>
        <fullName evidence="3">Uncharacterized protein</fullName>
    </submittedName>
</protein>
<feature type="transmembrane region" description="Helical" evidence="2">
    <location>
        <begin position="28"/>
        <end position="49"/>
    </location>
</feature>
<evidence type="ECO:0000256" key="2">
    <source>
        <dbReference type="SAM" id="Phobius"/>
    </source>
</evidence>
<reference evidence="3" key="1">
    <citation type="submission" date="2023-03" db="EMBL/GenBank/DDBJ databases">
        <title>Massive genome expansion in bonnet fungi (Mycena s.s.) driven by repeated elements and novel gene families across ecological guilds.</title>
        <authorList>
            <consortium name="Lawrence Berkeley National Laboratory"/>
            <person name="Harder C.B."/>
            <person name="Miyauchi S."/>
            <person name="Viragh M."/>
            <person name="Kuo A."/>
            <person name="Thoen E."/>
            <person name="Andreopoulos B."/>
            <person name="Lu D."/>
            <person name="Skrede I."/>
            <person name="Drula E."/>
            <person name="Henrissat B."/>
            <person name="Morin E."/>
            <person name="Kohler A."/>
            <person name="Barry K."/>
            <person name="LaButti K."/>
            <person name="Morin E."/>
            <person name="Salamov A."/>
            <person name="Lipzen A."/>
            <person name="Mereny Z."/>
            <person name="Hegedus B."/>
            <person name="Baldrian P."/>
            <person name="Stursova M."/>
            <person name="Weitz H."/>
            <person name="Taylor A."/>
            <person name="Grigoriev I.V."/>
            <person name="Nagy L.G."/>
            <person name="Martin F."/>
            <person name="Kauserud H."/>
        </authorList>
    </citation>
    <scope>NUCLEOTIDE SEQUENCE</scope>
    <source>
        <strain evidence="3">CBHHK067</strain>
    </source>
</reference>
<keyword evidence="2" id="KW-0472">Membrane</keyword>